<feature type="non-terminal residue" evidence="1">
    <location>
        <position position="84"/>
    </location>
</feature>
<keyword evidence="2" id="KW-1185">Reference proteome</keyword>
<dbReference type="Proteomes" id="UP000076532">
    <property type="component" value="Unassembled WGS sequence"/>
</dbReference>
<proteinExistence type="predicted"/>
<gene>
    <name evidence="1" type="ORF">FIBSPDRAFT_673660</name>
</gene>
<evidence type="ECO:0000313" key="1">
    <source>
        <dbReference type="EMBL" id="KZP23049.1"/>
    </source>
</evidence>
<name>A0A166LKD2_9AGAM</name>
<dbReference type="EMBL" id="KV417535">
    <property type="protein sequence ID" value="KZP23049.1"/>
    <property type="molecule type" value="Genomic_DNA"/>
</dbReference>
<evidence type="ECO:0000313" key="2">
    <source>
        <dbReference type="Proteomes" id="UP000076532"/>
    </source>
</evidence>
<sequence>TADDIDKHQAYLQQQRLDGYAHTIEHAERRKAAFDKRVLARSPRVVTFLPGQLVQVYRSDMRYTMASIRKLIPMWSCPRRVVGR</sequence>
<reference evidence="1 2" key="1">
    <citation type="journal article" date="2016" name="Mol. Biol. Evol.">
        <title>Comparative Genomics of Early-Diverging Mushroom-Forming Fungi Provides Insights into the Origins of Lignocellulose Decay Capabilities.</title>
        <authorList>
            <person name="Nagy L.G."/>
            <person name="Riley R."/>
            <person name="Tritt A."/>
            <person name="Adam C."/>
            <person name="Daum C."/>
            <person name="Floudas D."/>
            <person name="Sun H."/>
            <person name="Yadav J.S."/>
            <person name="Pangilinan J."/>
            <person name="Larsson K.H."/>
            <person name="Matsuura K."/>
            <person name="Barry K."/>
            <person name="Labutti K."/>
            <person name="Kuo R."/>
            <person name="Ohm R.A."/>
            <person name="Bhattacharya S.S."/>
            <person name="Shirouzu T."/>
            <person name="Yoshinaga Y."/>
            <person name="Martin F.M."/>
            <person name="Grigoriev I.V."/>
            <person name="Hibbett D.S."/>
        </authorList>
    </citation>
    <scope>NUCLEOTIDE SEQUENCE [LARGE SCALE GENOMIC DNA]</scope>
    <source>
        <strain evidence="1 2">CBS 109695</strain>
    </source>
</reference>
<accession>A0A166LKD2</accession>
<dbReference type="OrthoDB" id="3237746at2759"/>
<organism evidence="1 2">
    <name type="scientific">Athelia psychrophila</name>
    <dbReference type="NCBI Taxonomy" id="1759441"/>
    <lineage>
        <taxon>Eukaryota</taxon>
        <taxon>Fungi</taxon>
        <taxon>Dikarya</taxon>
        <taxon>Basidiomycota</taxon>
        <taxon>Agaricomycotina</taxon>
        <taxon>Agaricomycetes</taxon>
        <taxon>Agaricomycetidae</taxon>
        <taxon>Atheliales</taxon>
        <taxon>Atheliaceae</taxon>
        <taxon>Athelia</taxon>
    </lineage>
</organism>
<dbReference type="AlphaFoldDB" id="A0A166LKD2"/>
<feature type="non-terminal residue" evidence="1">
    <location>
        <position position="1"/>
    </location>
</feature>
<protein>
    <submittedName>
        <fullName evidence="1">Uncharacterized protein</fullName>
    </submittedName>
</protein>